<gene>
    <name evidence="2" type="ORF">BCR39DRAFT_465115</name>
</gene>
<proteinExistence type="predicted"/>
<name>A0A1Y2BAQ4_9TREE</name>
<dbReference type="GO" id="GO:0044877">
    <property type="term" value="F:protein-containing complex binding"/>
    <property type="evidence" value="ECO:0007669"/>
    <property type="project" value="TreeGrafter"/>
</dbReference>
<organism evidence="2 3">
    <name type="scientific">Naematelia encephala</name>
    <dbReference type="NCBI Taxonomy" id="71784"/>
    <lineage>
        <taxon>Eukaryota</taxon>
        <taxon>Fungi</taxon>
        <taxon>Dikarya</taxon>
        <taxon>Basidiomycota</taxon>
        <taxon>Agaricomycotina</taxon>
        <taxon>Tremellomycetes</taxon>
        <taxon>Tremellales</taxon>
        <taxon>Naemateliaceae</taxon>
        <taxon>Naematelia</taxon>
    </lineage>
</organism>
<evidence type="ECO:0000313" key="2">
    <source>
        <dbReference type="EMBL" id="ORY31932.1"/>
    </source>
</evidence>
<dbReference type="PANTHER" id="PTHR12126">
    <property type="entry name" value="NADH-UBIQUINONE OXIDOREDUCTASE 39 KDA SUBUNIT-RELATED"/>
    <property type="match status" value="1"/>
</dbReference>
<sequence length="303" mass="32281">MSAVPKLLVVGGNGFLGSAICKAAVSRGWEVSSMSSSGKPYKTPAGHTPAWSQSVTYHAASAFDPPSFSSLVADSTAVVHTIGILLEDAKYKQNIRDGNLLGLARSLLGVDAGNPLKTAQDKLSGYEGMNRDSALNILDAMLSPTPSSSSSSSKTRPFVYISAADAFRPLIPSRYIETKRQAEQEITNRCLASPEAHIRPLFMRPGLMYHPHIRPLSTLPAFLLSLTATLAEHTSGSNPFASKSALAGAAEAMRTHPIHVDHVAEAVVRCIADENKEGVVEVNTMREWAGFNGRGGRREAAAL</sequence>
<reference evidence="2 3" key="1">
    <citation type="submission" date="2016-07" db="EMBL/GenBank/DDBJ databases">
        <title>Pervasive Adenine N6-methylation of Active Genes in Fungi.</title>
        <authorList>
            <consortium name="DOE Joint Genome Institute"/>
            <person name="Mondo S.J."/>
            <person name="Dannebaum R.O."/>
            <person name="Kuo R.C."/>
            <person name="Labutti K."/>
            <person name="Haridas S."/>
            <person name="Kuo A."/>
            <person name="Salamov A."/>
            <person name="Ahrendt S.R."/>
            <person name="Lipzen A."/>
            <person name="Sullivan W."/>
            <person name="Andreopoulos W.B."/>
            <person name="Clum A."/>
            <person name="Lindquist E."/>
            <person name="Daum C."/>
            <person name="Ramamoorthy G.K."/>
            <person name="Gryganskyi A."/>
            <person name="Culley D."/>
            <person name="Magnuson J.K."/>
            <person name="James T.Y."/>
            <person name="O'Malley M.A."/>
            <person name="Stajich J.E."/>
            <person name="Spatafora J.W."/>
            <person name="Visel A."/>
            <person name="Grigoriev I.V."/>
        </authorList>
    </citation>
    <scope>NUCLEOTIDE SEQUENCE [LARGE SCALE GENOMIC DNA]</scope>
    <source>
        <strain evidence="2 3">68-887.2</strain>
    </source>
</reference>
<dbReference type="InterPro" id="IPR051207">
    <property type="entry name" value="ComplexI_NDUFA9_subunit"/>
</dbReference>
<dbReference type="InterPro" id="IPR036291">
    <property type="entry name" value="NAD(P)-bd_dom_sf"/>
</dbReference>
<accession>A0A1Y2BAQ4</accession>
<dbReference type="Gene3D" id="3.40.50.720">
    <property type="entry name" value="NAD(P)-binding Rossmann-like Domain"/>
    <property type="match status" value="1"/>
</dbReference>
<dbReference type="PANTHER" id="PTHR12126:SF16">
    <property type="entry name" value="MIOREX COMPLEX COMPONENT 2"/>
    <property type="match status" value="1"/>
</dbReference>
<dbReference type="SUPFAM" id="SSF51735">
    <property type="entry name" value="NAD(P)-binding Rossmann-fold domains"/>
    <property type="match status" value="1"/>
</dbReference>
<dbReference type="Pfam" id="PF01370">
    <property type="entry name" value="Epimerase"/>
    <property type="match status" value="1"/>
</dbReference>
<dbReference type="InParanoid" id="A0A1Y2BAQ4"/>
<evidence type="ECO:0000259" key="1">
    <source>
        <dbReference type="Pfam" id="PF01370"/>
    </source>
</evidence>
<comment type="caution">
    <text evidence="2">The sequence shown here is derived from an EMBL/GenBank/DDBJ whole genome shotgun (WGS) entry which is preliminary data.</text>
</comment>
<dbReference type="OrthoDB" id="276721at2759"/>
<dbReference type="AlphaFoldDB" id="A0A1Y2BAQ4"/>
<dbReference type="FunCoup" id="A0A1Y2BAQ4">
    <property type="interactions" value="138"/>
</dbReference>
<evidence type="ECO:0000313" key="3">
    <source>
        <dbReference type="Proteomes" id="UP000193986"/>
    </source>
</evidence>
<dbReference type="STRING" id="71784.A0A1Y2BAQ4"/>
<feature type="domain" description="NAD-dependent epimerase/dehydratase" evidence="1">
    <location>
        <begin position="8"/>
        <end position="82"/>
    </location>
</feature>
<dbReference type="Proteomes" id="UP000193986">
    <property type="component" value="Unassembled WGS sequence"/>
</dbReference>
<protein>
    <recommendedName>
        <fullName evidence="1">NAD-dependent epimerase/dehydratase domain-containing protein</fullName>
    </recommendedName>
</protein>
<dbReference type="GO" id="GO:0005739">
    <property type="term" value="C:mitochondrion"/>
    <property type="evidence" value="ECO:0007669"/>
    <property type="project" value="TreeGrafter"/>
</dbReference>
<keyword evidence="3" id="KW-1185">Reference proteome</keyword>
<dbReference type="EMBL" id="MCFC01000012">
    <property type="protein sequence ID" value="ORY31932.1"/>
    <property type="molecule type" value="Genomic_DNA"/>
</dbReference>
<dbReference type="InterPro" id="IPR001509">
    <property type="entry name" value="Epimerase_deHydtase"/>
</dbReference>